<protein>
    <recommendedName>
        <fullName evidence="4">Protein CR006 P-loop domain-containing protein</fullName>
    </recommendedName>
</protein>
<keyword evidence="3" id="KW-1185">Reference proteome</keyword>
<evidence type="ECO:0008006" key="4">
    <source>
        <dbReference type="Google" id="ProtNLM"/>
    </source>
</evidence>
<feature type="region of interest" description="Disordered" evidence="1">
    <location>
        <begin position="872"/>
        <end position="894"/>
    </location>
</feature>
<dbReference type="EMBL" id="JBGBPY010000001">
    <property type="protein sequence ID" value="MEY2180888.1"/>
    <property type="molecule type" value="Genomic_DNA"/>
</dbReference>
<dbReference type="Proteomes" id="UP001562159">
    <property type="component" value="Unassembled WGS sequence"/>
</dbReference>
<sequence>MALVDDILAWAGGLPAWQSDALRRLFRNGALSVQDQAEVLALLQEHHGGPAAAVAAIPLSMDDVSQAGGTATVRLIKLDRLENVNRFPAGRELSLVPEGLTVVFGENGAGKSGYARVLKNACRARVRQAVLPDAFVGERPRPIPSADVTFIIDGEKGHVTYTWRQGQTSLDELGNVMVYDSACGTDYLTREGACEYQPYGLPHLNRLATAQREMQATIEAERGHIRLNRTAFDALLGNHDVGRLIAKLGKDTDLVRLRELATMKPEDEPRIEELTRVLGTMNPEPEARAAELLANRLDTAVTAVKQAQRFVTDRALDEIKERHDKQRNTEAVLAVAQRRLHEDQPGAEGLLPGTGDAVWKALFEAAERFSTKSAYPGHVHPNLDDGAKCVLCQTPLADDAKARMVRFASYVAEDASKNAQEANAVMTQTMNAVGQANLSPVDQTTQDELKARDVALYDLVVETTSAWSDRRQWAQNAVATNDWSAERPVLPAGDPLDVRLTTKAKALRDQAKDLRAALDPQAKVKLEQELAALRSRVQLGKQLAEVEQFVEDSKAHNHLTACHGGLNPKTVSRQMTKLAGIYVTDALADGMNEELAKLGRRRSVEPELVGRTDVGKTMMALKVVDCDDPASQVLSEGEQRAMSLALFLAELRLQDHRSTVVFDDPSTSFDHHHRRCMALRLAELAKERPVVVFTHDAVFLAEMGGTVAQTGQPVLFQTVSWSEGQGPGFVTPGLTWETMDTAARLSQVRDLGAALKGVGDYLDEPAKERVKLAYTKLRGTIERAVREVFLNNTVQPFSDVVSVESFGAVVGFPQDQWEELTRIYDRCCEVTDAHDTNAAHQLPIPHPDELLKDINVFDGLLVAARRRGSAYRGERQKRNEARKKVFTANAEPRS</sequence>
<gene>
    <name evidence="2" type="ORF">AB7878_00480</name>
</gene>
<proteinExistence type="predicted"/>
<dbReference type="Gene3D" id="3.40.50.300">
    <property type="entry name" value="P-loop containing nucleotide triphosphate hydrolases"/>
    <property type="match status" value="1"/>
</dbReference>
<accession>A0ABV4AKY9</accession>
<reference evidence="2 3" key="1">
    <citation type="submission" date="2024-07" db="EMBL/GenBank/DDBJ databases">
        <title>Molecular mechanisms and environmental adaptations of flagellar loss and biofilm growth of Rhodanobacter under environmental stress.</title>
        <authorList>
            <person name="Chen M."/>
        </authorList>
    </citation>
    <scope>NUCLEOTIDE SEQUENCE [LARGE SCALE GENOMIC DNA]</scope>
    <source>
        <strain evidence="2 3">RS22</strain>
    </source>
</reference>
<dbReference type="InterPro" id="IPR027417">
    <property type="entry name" value="P-loop_NTPase"/>
</dbReference>
<dbReference type="PANTHER" id="PTHR32182">
    <property type="entry name" value="DNA REPLICATION AND REPAIR PROTEIN RECF"/>
    <property type="match status" value="1"/>
</dbReference>
<evidence type="ECO:0000313" key="3">
    <source>
        <dbReference type="Proteomes" id="UP001562159"/>
    </source>
</evidence>
<evidence type="ECO:0000313" key="2">
    <source>
        <dbReference type="EMBL" id="MEY2180888.1"/>
    </source>
</evidence>
<name>A0ABV4AKY9_9GAMM</name>
<evidence type="ECO:0000256" key="1">
    <source>
        <dbReference type="SAM" id="MobiDB-lite"/>
    </source>
</evidence>
<dbReference type="PANTHER" id="PTHR32182:SF0">
    <property type="entry name" value="DNA REPLICATION AND REPAIR PROTEIN RECF"/>
    <property type="match status" value="1"/>
</dbReference>
<feature type="compositionally biased region" description="Basic and acidic residues" evidence="1">
    <location>
        <begin position="872"/>
        <end position="883"/>
    </location>
</feature>
<dbReference type="SUPFAM" id="SSF52540">
    <property type="entry name" value="P-loop containing nucleoside triphosphate hydrolases"/>
    <property type="match status" value="1"/>
</dbReference>
<organism evidence="2 3">
    <name type="scientific">Rhodanobacter humi</name>
    <dbReference type="NCBI Taxonomy" id="1888173"/>
    <lineage>
        <taxon>Bacteria</taxon>
        <taxon>Pseudomonadati</taxon>
        <taxon>Pseudomonadota</taxon>
        <taxon>Gammaproteobacteria</taxon>
        <taxon>Lysobacterales</taxon>
        <taxon>Rhodanobacteraceae</taxon>
        <taxon>Rhodanobacter</taxon>
    </lineage>
</organism>
<comment type="caution">
    <text evidence="2">The sequence shown here is derived from an EMBL/GenBank/DDBJ whole genome shotgun (WGS) entry which is preliminary data.</text>
</comment>